<keyword evidence="2 6" id="KW-0645">Protease</keyword>
<evidence type="ECO:0000256" key="5">
    <source>
        <dbReference type="ARBA" id="ARBA00045448"/>
    </source>
</evidence>
<feature type="domain" description="Peptidase S9 prolyl oligopeptidase catalytic" evidence="7">
    <location>
        <begin position="473"/>
        <end position="699"/>
    </location>
</feature>
<dbReference type="SUPFAM" id="SSF50993">
    <property type="entry name" value="Peptidase/esterase 'gauge' domain"/>
    <property type="match status" value="1"/>
</dbReference>
<evidence type="ECO:0000256" key="6">
    <source>
        <dbReference type="RuleBase" id="RU368024"/>
    </source>
</evidence>
<evidence type="ECO:0000256" key="2">
    <source>
        <dbReference type="ARBA" id="ARBA00022670"/>
    </source>
</evidence>
<dbReference type="FunFam" id="3.40.50.1820:FF:000050">
    <property type="entry name" value="prolyl endopeptidase-like isoform X2"/>
    <property type="match status" value="1"/>
</dbReference>
<comment type="similarity">
    <text evidence="1 6">Belongs to the peptidase S9A family.</text>
</comment>
<dbReference type="InterPro" id="IPR051543">
    <property type="entry name" value="Serine_Peptidase_S9A"/>
</dbReference>
<dbReference type="PRINTS" id="PR00862">
    <property type="entry name" value="PROLIGOPTASE"/>
</dbReference>
<dbReference type="Gene3D" id="2.130.10.120">
    <property type="entry name" value="Prolyl oligopeptidase, N-terminal domain"/>
    <property type="match status" value="1"/>
</dbReference>
<evidence type="ECO:0000256" key="1">
    <source>
        <dbReference type="ARBA" id="ARBA00005228"/>
    </source>
</evidence>
<dbReference type="GO" id="GO:0006508">
    <property type="term" value="P:proteolysis"/>
    <property type="evidence" value="ECO:0007669"/>
    <property type="project" value="UniProtKB-KW"/>
</dbReference>
<dbReference type="GO" id="GO:0005856">
    <property type="term" value="C:cytoskeleton"/>
    <property type="evidence" value="ECO:0007669"/>
    <property type="project" value="TreeGrafter"/>
</dbReference>
<accession>A0AAV7CGQ0</accession>
<comment type="caution">
    <text evidence="9">The sequence shown here is derived from an EMBL/GenBank/DDBJ whole genome shotgun (WGS) entry which is preliminary data.</text>
</comment>
<keyword evidence="4 6" id="KW-0720">Serine protease</keyword>
<dbReference type="InterPro" id="IPR002470">
    <property type="entry name" value="Peptidase_S9A"/>
</dbReference>
<sequence length="701" mass="80812">MKIRLLARSVTCFLCRCGTPFRTGENNRFFMSWSNGRLTGYHRDWAPSKSMRGMCSWQTMLHCERKRWEAACVTYKELNKVMEKRLEDMHQKCPPRTERSAIKCGEYLYFEEDSRICRFHKNLGIDSIQILFSPEDTGLQDYLIQRIRVSPAQTYMAVTLKGLHREESTCVVVRVEGQPLVVCTIPKVFSCEWTTDNVLLYTRPDNLQCRTVYAREFGGEDTTRLVYHEKDPRFFVDLYMTRDHHFLTINSNSKSSSEVWLIDCRTPYNTPSLVQTRLPGVIYHVEHKHGCLYILTTYGEPAEYKLMKASLNSGVHQWKSIYHLPAKSRMLDMEMLEDYCVMFRRQNNELYLDVIDLSIDSVTRTVKLPWWACAVQTDFHPEDGSNTIGFYLESPVHPPVMFAYSVLDHILSVEADYNPERSETCHVMRSRAQSKDGTLVPVTLFYKVDNGLKERPLLVHVYGAYGMDLNMTFKPEKKLLVEDGWILAYCHVRGGGELGSDWHKQGILEKKQKGLEDLEACIVHIHEQGFSRPSRTALEATSAGGVLAGALYNCRPWLFQAMVLEAPFLDVLNTMMDQSLPLTIEEQEEWGSPQTDLQHYRAIQAYCPLKNITPQSYPSALITAYENDQRVPLRGLLRYVKALRTAALCHFRTSDLPDWRIPNILLAIHPGGSHCDSLSWEDSLKKVASHLSFLHKELKLE</sequence>
<dbReference type="SUPFAM" id="SSF53474">
    <property type="entry name" value="alpha/beta-Hydrolases"/>
    <property type="match status" value="1"/>
</dbReference>
<proteinExistence type="inferred from homology"/>
<dbReference type="GO" id="GO:0005794">
    <property type="term" value="C:Golgi apparatus"/>
    <property type="evidence" value="ECO:0007669"/>
    <property type="project" value="TreeGrafter"/>
</dbReference>
<dbReference type="EC" id="3.4.21.-" evidence="6"/>
<dbReference type="EMBL" id="WNYA01000003">
    <property type="protein sequence ID" value="KAG8584229.1"/>
    <property type="molecule type" value="Genomic_DNA"/>
</dbReference>
<dbReference type="Proteomes" id="UP000824782">
    <property type="component" value="Unassembled WGS sequence"/>
</dbReference>
<evidence type="ECO:0000256" key="4">
    <source>
        <dbReference type="ARBA" id="ARBA00022825"/>
    </source>
</evidence>
<organism evidence="9 10">
    <name type="scientific">Engystomops pustulosus</name>
    <name type="common">Tungara frog</name>
    <name type="synonym">Physalaemus pustulosus</name>
    <dbReference type="NCBI Taxonomy" id="76066"/>
    <lineage>
        <taxon>Eukaryota</taxon>
        <taxon>Metazoa</taxon>
        <taxon>Chordata</taxon>
        <taxon>Craniata</taxon>
        <taxon>Vertebrata</taxon>
        <taxon>Euteleostomi</taxon>
        <taxon>Amphibia</taxon>
        <taxon>Batrachia</taxon>
        <taxon>Anura</taxon>
        <taxon>Neobatrachia</taxon>
        <taxon>Hyloidea</taxon>
        <taxon>Leptodactylidae</taxon>
        <taxon>Leiuperinae</taxon>
        <taxon>Engystomops</taxon>
    </lineage>
</organism>
<dbReference type="GO" id="GO:0004252">
    <property type="term" value="F:serine-type endopeptidase activity"/>
    <property type="evidence" value="ECO:0007669"/>
    <property type="project" value="UniProtKB-UniRule"/>
</dbReference>
<dbReference type="InterPro" id="IPR023302">
    <property type="entry name" value="Pept_S9A_N"/>
</dbReference>
<dbReference type="Pfam" id="PF02897">
    <property type="entry name" value="Peptidase_S9_N"/>
    <property type="match status" value="1"/>
</dbReference>
<dbReference type="PANTHER" id="PTHR11757">
    <property type="entry name" value="PROTEASE FAMILY S9A OLIGOPEPTIDASE"/>
    <property type="match status" value="1"/>
</dbReference>
<keyword evidence="10" id="KW-1185">Reference proteome</keyword>
<dbReference type="Gene3D" id="3.40.50.1820">
    <property type="entry name" value="alpha/beta hydrolase"/>
    <property type="match status" value="1"/>
</dbReference>
<dbReference type="EMBL" id="WNYA01000003">
    <property type="protein sequence ID" value="KAG8584230.1"/>
    <property type="molecule type" value="Genomic_DNA"/>
</dbReference>
<comment type="function">
    <text evidence="5">Serine peptidase whose precise substrate specificity remains unclear. Does not cleave peptides after a arginine or lysine residue. Regulates trans-Golgi network morphology and sorting by regulating the membrane binding of the AP-1 complex. May play a role in the regulation of synaptic vesicle exocytosis.</text>
</comment>
<dbReference type="Pfam" id="PF00326">
    <property type="entry name" value="Peptidase_S9"/>
    <property type="match status" value="1"/>
</dbReference>
<gene>
    <name evidence="9" type="ORF">GDO81_008744</name>
</gene>
<evidence type="ECO:0000259" key="8">
    <source>
        <dbReference type="Pfam" id="PF02897"/>
    </source>
</evidence>
<protein>
    <recommendedName>
        <fullName evidence="6">Prolyl endopeptidase</fullName>
        <ecNumber evidence="6">3.4.21.-</ecNumber>
    </recommendedName>
</protein>
<reference evidence="9" key="1">
    <citation type="thesis" date="2020" institute="ProQuest LLC" country="789 East Eisenhower Parkway, Ann Arbor, MI, USA">
        <title>Comparative Genomics and Chromosome Evolution.</title>
        <authorList>
            <person name="Mudd A.B."/>
        </authorList>
    </citation>
    <scope>NUCLEOTIDE SEQUENCE</scope>
    <source>
        <strain evidence="9">237g6f4</strain>
        <tissue evidence="9">Blood</tissue>
    </source>
</reference>
<name>A0AAV7CGQ0_ENGPU</name>
<feature type="domain" description="Peptidase S9A N-terminal" evidence="8">
    <location>
        <begin position="142"/>
        <end position="407"/>
    </location>
</feature>
<evidence type="ECO:0000259" key="7">
    <source>
        <dbReference type="Pfam" id="PF00326"/>
    </source>
</evidence>
<dbReference type="AlphaFoldDB" id="A0AAV7CGQ0"/>
<dbReference type="PANTHER" id="PTHR11757:SF19">
    <property type="entry name" value="PROLYL ENDOPEPTIDASE-LIKE"/>
    <property type="match status" value="1"/>
</dbReference>
<evidence type="ECO:0000313" key="9">
    <source>
        <dbReference type="EMBL" id="KAG8584229.1"/>
    </source>
</evidence>
<evidence type="ECO:0000313" key="10">
    <source>
        <dbReference type="Proteomes" id="UP000824782"/>
    </source>
</evidence>
<evidence type="ECO:0000256" key="3">
    <source>
        <dbReference type="ARBA" id="ARBA00022801"/>
    </source>
</evidence>
<keyword evidence="3 6" id="KW-0378">Hydrolase</keyword>
<dbReference type="InterPro" id="IPR001375">
    <property type="entry name" value="Peptidase_S9_cat"/>
</dbReference>
<dbReference type="InterPro" id="IPR029058">
    <property type="entry name" value="AB_hydrolase_fold"/>
</dbReference>